<evidence type="ECO:0000313" key="3">
    <source>
        <dbReference type="EMBL" id="TGJ78704.1"/>
    </source>
</evidence>
<reference evidence="3 4" key="1">
    <citation type="submission" date="2019-03" db="EMBL/GenBank/DDBJ databases">
        <title>Draft genome sequence of Xylaria hypoxylon DSM 108379, a ubiquitous saprotrophic-parasitic fungi on hardwood.</title>
        <authorList>
            <person name="Buettner E."/>
            <person name="Leonhardt S."/>
            <person name="Gebauer A.M."/>
            <person name="Liers C."/>
            <person name="Hofrichter M."/>
            <person name="Kellner H."/>
        </authorList>
    </citation>
    <scope>NUCLEOTIDE SEQUENCE [LARGE SCALE GENOMIC DNA]</scope>
    <source>
        <strain evidence="3 4">DSM 108379</strain>
    </source>
</reference>
<name>A0A4Z0Y4L6_9PEZI</name>
<proteinExistence type="predicted"/>
<protein>
    <submittedName>
        <fullName evidence="3">Uncharacterized protein</fullName>
    </submittedName>
</protein>
<feature type="chain" id="PRO_5021416490" evidence="2">
    <location>
        <begin position="20"/>
        <end position="194"/>
    </location>
</feature>
<evidence type="ECO:0000256" key="1">
    <source>
        <dbReference type="SAM" id="MobiDB-lite"/>
    </source>
</evidence>
<organism evidence="3 4">
    <name type="scientific">Xylaria hypoxylon</name>
    <dbReference type="NCBI Taxonomy" id="37992"/>
    <lineage>
        <taxon>Eukaryota</taxon>
        <taxon>Fungi</taxon>
        <taxon>Dikarya</taxon>
        <taxon>Ascomycota</taxon>
        <taxon>Pezizomycotina</taxon>
        <taxon>Sordariomycetes</taxon>
        <taxon>Xylariomycetidae</taxon>
        <taxon>Xylariales</taxon>
        <taxon>Xylariaceae</taxon>
        <taxon>Xylaria</taxon>
    </lineage>
</organism>
<dbReference type="Proteomes" id="UP000297716">
    <property type="component" value="Unassembled WGS sequence"/>
</dbReference>
<feature type="compositionally biased region" description="Low complexity" evidence="1">
    <location>
        <begin position="89"/>
        <end position="103"/>
    </location>
</feature>
<dbReference type="EMBL" id="SKBN01000359">
    <property type="protein sequence ID" value="TGJ78704.1"/>
    <property type="molecule type" value="Genomic_DNA"/>
</dbReference>
<evidence type="ECO:0000256" key="2">
    <source>
        <dbReference type="SAM" id="SignalP"/>
    </source>
</evidence>
<dbReference type="PROSITE" id="PS51257">
    <property type="entry name" value="PROKAR_LIPOPROTEIN"/>
    <property type="match status" value="1"/>
</dbReference>
<gene>
    <name evidence="3" type="ORF">E0Z10_g10062</name>
</gene>
<comment type="caution">
    <text evidence="3">The sequence shown here is derived from an EMBL/GenBank/DDBJ whole genome shotgun (WGS) entry which is preliminary data.</text>
</comment>
<evidence type="ECO:0000313" key="4">
    <source>
        <dbReference type="Proteomes" id="UP000297716"/>
    </source>
</evidence>
<feature type="region of interest" description="Disordered" evidence="1">
    <location>
        <begin position="52"/>
        <end position="135"/>
    </location>
</feature>
<keyword evidence="4" id="KW-1185">Reference proteome</keyword>
<keyword evidence="2" id="KW-0732">Signal</keyword>
<sequence length="194" mass="19312">MRTTSSALVALFAVSSALAQTLPPSPTASVGCEPHGDHWHCDGPATATIATSTTATSATHDDHEESGTLAPSPTESVGCEPHGDHWHCDGPASTTSSAPATTTTHDHDDDDDDDHESTGTLAPSPTESVGCESHGDHWHCDGPAVTFSSTITSSSTVAASASTSATTSVATGGVSKLLTNGGVLAGGLLLALGI</sequence>
<feature type="signal peptide" evidence="2">
    <location>
        <begin position="1"/>
        <end position="19"/>
    </location>
</feature>
<dbReference type="AlphaFoldDB" id="A0A4Z0Y4L6"/>
<accession>A0A4Z0Y4L6</accession>